<dbReference type="InterPro" id="IPR004919">
    <property type="entry name" value="GmrSD_N"/>
</dbReference>
<keyword evidence="4" id="KW-1185">Reference proteome</keyword>
<name>A0A7W7RZB9_9ACTN</name>
<dbReference type="AlphaFoldDB" id="A0A7W7RZB9"/>
<dbReference type="Proteomes" id="UP000534286">
    <property type="component" value="Unassembled WGS sequence"/>
</dbReference>
<gene>
    <name evidence="3" type="ORF">FHR32_005239</name>
</gene>
<dbReference type="Pfam" id="PF03235">
    <property type="entry name" value="GmrSD_N"/>
    <property type="match status" value="1"/>
</dbReference>
<dbReference type="PANTHER" id="PTHR37292">
    <property type="entry name" value="VNG6097C"/>
    <property type="match status" value="1"/>
</dbReference>
<proteinExistence type="predicted"/>
<accession>A0A7W7RZB9</accession>
<reference evidence="3 4" key="1">
    <citation type="submission" date="2020-08" db="EMBL/GenBank/DDBJ databases">
        <title>Sequencing the genomes of 1000 actinobacteria strains.</title>
        <authorList>
            <person name="Klenk H.-P."/>
        </authorList>
    </citation>
    <scope>NUCLEOTIDE SEQUENCE [LARGE SCALE GENOMIC DNA]</scope>
    <source>
        <strain evidence="3 4">DSM 43023</strain>
    </source>
</reference>
<evidence type="ECO:0000256" key="1">
    <source>
        <dbReference type="SAM" id="MobiDB-lite"/>
    </source>
</evidence>
<feature type="compositionally biased region" description="Basic residues" evidence="1">
    <location>
        <begin position="366"/>
        <end position="377"/>
    </location>
</feature>
<dbReference type="EMBL" id="JACHJU010000002">
    <property type="protein sequence ID" value="MBB4940862.1"/>
    <property type="molecule type" value="Genomic_DNA"/>
</dbReference>
<evidence type="ECO:0000313" key="3">
    <source>
        <dbReference type="EMBL" id="MBB4940862.1"/>
    </source>
</evidence>
<organism evidence="3 4">
    <name type="scientific">Streptosporangium album</name>
    <dbReference type="NCBI Taxonomy" id="47479"/>
    <lineage>
        <taxon>Bacteria</taxon>
        <taxon>Bacillati</taxon>
        <taxon>Actinomycetota</taxon>
        <taxon>Actinomycetes</taxon>
        <taxon>Streptosporangiales</taxon>
        <taxon>Streptosporangiaceae</taxon>
        <taxon>Streptosporangium</taxon>
    </lineage>
</organism>
<feature type="domain" description="GmrSD restriction endonucleases N-terminal" evidence="2">
    <location>
        <begin position="31"/>
        <end position="223"/>
    </location>
</feature>
<feature type="region of interest" description="Disordered" evidence="1">
    <location>
        <begin position="340"/>
        <end position="386"/>
    </location>
</feature>
<evidence type="ECO:0000259" key="2">
    <source>
        <dbReference type="Pfam" id="PF03235"/>
    </source>
</evidence>
<dbReference type="PANTHER" id="PTHR37292:SF2">
    <property type="entry name" value="DUF262 DOMAIN-CONTAINING PROTEIN"/>
    <property type="match status" value="1"/>
</dbReference>
<sequence length="386" mass="44182">MQRSSPRRQLPRDPEPSTPRLVTVADDILAGRIVLPKFQREFVWSRQQILNLLDSVARNYPIGSILLWESDQELASERAIADLEVDSLPSGRHVNYLLDGQQRLSTICGALYWEPDGDPKSPWNIVYDLTEGTFHHRDDFEEPPPTQFPLRFLLDGAEFVVRLERVADEELKQRARLLYNRFANYQIATVTLRDMSIEEIGLVFERINTTGTDLTLVEFMRAATWTPDFDLLDSIDEIKEVLRRKRYGDLDPKVMLRAIAATAGFGYSRGDTEQIRKLPKPKLKEAIEKTKEAASRAVDFLVTEIRTPSSRTLPYDTQLAILVEVFDRIARSRSLVALARSRSRNSMTAPPLRTQRPGRNVDRRAATRSKRTLRRSLPRSVPLVSA</sequence>
<evidence type="ECO:0000313" key="4">
    <source>
        <dbReference type="Proteomes" id="UP000534286"/>
    </source>
</evidence>
<dbReference type="RefSeq" id="WP_184757007.1">
    <property type="nucleotide sequence ID" value="NZ_BAABEK010000046.1"/>
</dbReference>
<comment type="caution">
    <text evidence="3">The sequence shown here is derived from an EMBL/GenBank/DDBJ whole genome shotgun (WGS) entry which is preliminary data.</text>
</comment>
<protein>
    <recommendedName>
        <fullName evidence="2">GmrSD restriction endonucleases N-terminal domain-containing protein</fullName>
    </recommendedName>
</protein>